<dbReference type="GO" id="GO:1990281">
    <property type="term" value="C:efflux pump complex"/>
    <property type="evidence" value="ECO:0007669"/>
    <property type="project" value="TreeGrafter"/>
</dbReference>
<dbReference type="Proteomes" id="UP000190962">
    <property type="component" value="Unassembled WGS sequence"/>
</dbReference>
<dbReference type="RefSeq" id="WP_043117259.1">
    <property type="nucleotide sequence ID" value="NZ_MPNX01000018.1"/>
</dbReference>
<dbReference type="Gene3D" id="1.10.287.470">
    <property type="entry name" value="Helix hairpin bin"/>
    <property type="match status" value="1"/>
</dbReference>
<feature type="domain" description="CusB-like beta-barrel" evidence="2">
    <location>
        <begin position="225"/>
        <end position="285"/>
    </location>
</feature>
<name>A0A0B0H7E7_SOVGS</name>
<evidence type="ECO:0000313" key="6">
    <source>
        <dbReference type="Proteomes" id="UP000190962"/>
    </source>
</evidence>
<evidence type="ECO:0000313" key="3">
    <source>
        <dbReference type="EMBL" id="KHF25030.1"/>
    </source>
</evidence>
<dbReference type="Pfam" id="PF25954">
    <property type="entry name" value="Beta-barrel_RND_2"/>
    <property type="match status" value="1"/>
</dbReference>
<gene>
    <name evidence="3" type="primary">macA</name>
    <name evidence="4" type="ORF">BOV88_10880</name>
    <name evidence="3" type="ORF">JV46_04810</name>
</gene>
<protein>
    <submittedName>
        <fullName evidence="4">Efflux transporter periplasmic adaptor subunit</fullName>
    </submittedName>
    <submittedName>
        <fullName evidence="3">RND family efflux transporter MacAB, subunit A</fullName>
    </submittedName>
</protein>
<dbReference type="STRING" id="2340.JV46_04810"/>
<reference evidence="3 5" key="1">
    <citation type="journal article" date="2014" name="BMC Genomics">
        <title>The genome of the intracellular bacterium of the coastal bivalve, Solemya velum: a blueprint for thriving in and out of symbiosis.</title>
        <authorList>
            <person name="Dmytrenko O."/>
            <person name="Russell S.L."/>
            <person name="Loo W.T."/>
            <person name="Fontanez K.M."/>
            <person name="Liao L."/>
            <person name="Roeselers G."/>
            <person name="Sharma R."/>
            <person name="Stewart F.J."/>
            <person name="Newton I.L."/>
            <person name="Woyke T."/>
            <person name="Wu D."/>
            <person name="Lang J.M."/>
            <person name="Eisen J.A."/>
            <person name="Cavanaugh C.M."/>
        </authorList>
    </citation>
    <scope>NUCLEOTIDE SEQUENCE [LARGE SCALE GENOMIC DNA]</scope>
    <source>
        <strain evidence="3 5">WH</strain>
    </source>
</reference>
<dbReference type="Proteomes" id="UP000030856">
    <property type="component" value="Unassembled WGS sequence"/>
</dbReference>
<dbReference type="InterPro" id="IPR006143">
    <property type="entry name" value="RND_pump_MFP"/>
</dbReference>
<organism evidence="3 5">
    <name type="scientific">Solemya velum gill symbiont</name>
    <dbReference type="NCBI Taxonomy" id="2340"/>
    <lineage>
        <taxon>Bacteria</taxon>
        <taxon>Pseudomonadati</taxon>
        <taxon>Pseudomonadota</taxon>
        <taxon>Gammaproteobacteria</taxon>
        <taxon>sulfur-oxidizing symbionts</taxon>
    </lineage>
</organism>
<proteinExistence type="inferred from homology"/>
<reference evidence="4 6" key="2">
    <citation type="submission" date="2016-11" db="EMBL/GenBank/DDBJ databases">
        <title>Mixed transmission modes and dynamic genome evolution in an obligate animal-bacterial symbiosis.</title>
        <authorList>
            <person name="Russell S.L."/>
            <person name="Corbett-Detig R.B."/>
            <person name="Cavanaugh C.M."/>
        </authorList>
    </citation>
    <scope>NUCLEOTIDE SEQUENCE [LARGE SCALE GENOMIC DNA]</scope>
    <source>
        <strain evidence="4">MA-KB16</strain>
    </source>
</reference>
<dbReference type="GeneID" id="86992477"/>
<comment type="caution">
    <text evidence="3">The sequence shown here is derived from an EMBL/GenBank/DDBJ whole genome shotgun (WGS) entry which is preliminary data.</text>
</comment>
<accession>A0A0B0H7E7</accession>
<dbReference type="AlphaFoldDB" id="A0A0B0H7E7"/>
<dbReference type="Gene3D" id="2.40.50.100">
    <property type="match status" value="1"/>
</dbReference>
<evidence type="ECO:0000259" key="2">
    <source>
        <dbReference type="Pfam" id="PF25954"/>
    </source>
</evidence>
<dbReference type="Gene3D" id="2.40.30.170">
    <property type="match status" value="1"/>
</dbReference>
<dbReference type="Gene3D" id="2.40.420.20">
    <property type="match status" value="1"/>
</dbReference>
<dbReference type="EMBL" id="JRAA01000002">
    <property type="protein sequence ID" value="KHF25030.1"/>
    <property type="molecule type" value="Genomic_DNA"/>
</dbReference>
<evidence type="ECO:0000313" key="5">
    <source>
        <dbReference type="Proteomes" id="UP000030856"/>
    </source>
</evidence>
<dbReference type="OrthoDB" id="9806939at2"/>
<dbReference type="EMBL" id="MPNX01000018">
    <property type="protein sequence ID" value="OOY34266.1"/>
    <property type="molecule type" value="Genomic_DNA"/>
</dbReference>
<dbReference type="InterPro" id="IPR058792">
    <property type="entry name" value="Beta-barrel_RND_2"/>
</dbReference>
<dbReference type="PATRIC" id="fig|2340.3.peg.1664"/>
<dbReference type="PANTHER" id="PTHR30469">
    <property type="entry name" value="MULTIDRUG RESISTANCE PROTEIN MDTA"/>
    <property type="match status" value="1"/>
</dbReference>
<evidence type="ECO:0000256" key="1">
    <source>
        <dbReference type="ARBA" id="ARBA00009477"/>
    </source>
</evidence>
<dbReference type="PANTHER" id="PTHR30469:SF15">
    <property type="entry name" value="HLYD FAMILY OF SECRETION PROTEINS"/>
    <property type="match status" value="1"/>
</dbReference>
<comment type="similarity">
    <text evidence="1">Belongs to the membrane fusion protein (MFP) (TC 8.A.1) family.</text>
</comment>
<dbReference type="NCBIfam" id="TIGR01730">
    <property type="entry name" value="RND_mfp"/>
    <property type="match status" value="1"/>
</dbReference>
<dbReference type="SUPFAM" id="SSF111369">
    <property type="entry name" value="HlyD-like secretion proteins"/>
    <property type="match status" value="1"/>
</dbReference>
<sequence length="380" mass="41380">MRFRYQVIAAAVVLAVLLFFFLGKSEPVVVTVVQTETGMVESTVANTRAGTVKACLRAHLSPSIGGQIAVLNVREGDEVEKGALLLELWNRDLVAQVDFSKRELQAAKARAEASCLNADVAQRESDRLHRLKDSGAASDEQLDKVRTQASAMAAECSASQLQLDVSETSIELAEAQLEKTRLYAPFNGTVAELNGELNEYVTPSPPGIATPPVIDLVDNSCFYISAPIDEVDVARVRPGLPARVMLDAYGQREFAAKVRRVGSYVIDLEKQARTVDVEVEFDNPKVLKCVLAGYSADVEIILDVHENVLRIPTEAVIEGKRVYLLNESSGLIEQRDIETGMENWDYTEVLSGLEEGDLVVTSVGKEGVEDGAEAVRETGK</sequence>
<evidence type="ECO:0000313" key="4">
    <source>
        <dbReference type="EMBL" id="OOY34266.1"/>
    </source>
</evidence>
<dbReference type="GO" id="GO:0015562">
    <property type="term" value="F:efflux transmembrane transporter activity"/>
    <property type="evidence" value="ECO:0007669"/>
    <property type="project" value="TreeGrafter"/>
</dbReference>
<keyword evidence="5" id="KW-1185">Reference proteome</keyword>
<dbReference type="eggNOG" id="COG0845">
    <property type="taxonomic scope" value="Bacteria"/>
</dbReference>